<dbReference type="GO" id="GO:0016788">
    <property type="term" value="F:hydrolase activity, acting on ester bonds"/>
    <property type="evidence" value="ECO:0007669"/>
    <property type="project" value="UniProtKB-ARBA"/>
</dbReference>
<protein>
    <recommendedName>
        <fullName evidence="2">SGNH hydrolase-type esterase domain-containing protein</fullName>
    </recommendedName>
</protein>
<dbReference type="InterPro" id="IPR013830">
    <property type="entry name" value="SGNH_hydro"/>
</dbReference>
<dbReference type="Pfam" id="PF13472">
    <property type="entry name" value="Lipase_GDSL_2"/>
    <property type="match status" value="1"/>
</dbReference>
<dbReference type="InterPro" id="IPR053140">
    <property type="entry name" value="GDSL_Rv0518-like"/>
</dbReference>
<reference evidence="3" key="1">
    <citation type="submission" date="2019-12" db="EMBL/GenBank/DDBJ databases">
        <authorList>
            <person name="Cremers G."/>
        </authorList>
    </citation>
    <scope>NUCLEOTIDE SEQUENCE</scope>
    <source>
        <strain evidence="3">Vvax</strain>
    </source>
</reference>
<dbReference type="CDD" id="cd01830">
    <property type="entry name" value="XynE_like"/>
    <property type="match status" value="1"/>
</dbReference>
<dbReference type="AlphaFoldDB" id="A0A679IWA6"/>
<dbReference type="Gene3D" id="3.40.50.1110">
    <property type="entry name" value="SGNH hydrolase"/>
    <property type="match status" value="1"/>
</dbReference>
<feature type="chain" id="PRO_5025509661" description="SGNH hydrolase-type esterase domain-containing protein" evidence="1">
    <location>
        <begin position="29"/>
        <end position="428"/>
    </location>
</feature>
<evidence type="ECO:0000313" key="3">
    <source>
        <dbReference type="EMBL" id="CAA2104025.1"/>
    </source>
</evidence>
<feature type="signal peptide" evidence="1">
    <location>
        <begin position="1"/>
        <end position="28"/>
    </location>
</feature>
<dbReference type="RefSeq" id="WP_339090194.1">
    <property type="nucleotide sequence ID" value="NZ_LR743507.1"/>
</dbReference>
<dbReference type="SUPFAM" id="SSF52266">
    <property type="entry name" value="SGNH hydrolase"/>
    <property type="match status" value="1"/>
</dbReference>
<gene>
    <name evidence="3" type="ORF">VVAX_02557</name>
</gene>
<dbReference type="PANTHER" id="PTHR43784:SF2">
    <property type="entry name" value="GDSL-LIKE LIPASE_ACYLHYDROLASE, PUTATIVE (AFU_ORTHOLOGUE AFUA_2G00820)-RELATED"/>
    <property type="match status" value="1"/>
</dbReference>
<keyword evidence="1" id="KW-0732">Signal</keyword>
<accession>A0A679IWA6</accession>
<evidence type="ECO:0000256" key="1">
    <source>
        <dbReference type="SAM" id="SignalP"/>
    </source>
</evidence>
<dbReference type="PANTHER" id="PTHR43784">
    <property type="entry name" value="GDSL-LIKE LIPASE/ACYLHYDROLASE, PUTATIVE (AFU_ORTHOLOGUE AFUA_2G00820)-RELATED"/>
    <property type="match status" value="1"/>
</dbReference>
<name>A0A679IWA6_VARPD</name>
<organism evidence="3">
    <name type="scientific">Variovorax paradoxus</name>
    <dbReference type="NCBI Taxonomy" id="34073"/>
    <lineage>
        <taxon>Bacteria</taxon>
        <taxon>Pseudomonadati</taxon>
        <taxon>Pseudomonadota</taxon>
        <taxon>Betaproteobacteria</taxon>
        <taxon>Burkholderiales</taxon>
        <taxon>Comamonadaceae</taxon>
        <taxon>Variovorax</taxon>
    </lineage>
</organism>
<sequence>MTTSTFATLARHGALALTLATSVAASQAEPPGTAGTYWSPSWMASTQPIWSGDFVLPSGLPFQFNRQTIRQVARLSIGGTRLRVVISNEGGTTPLHVGAARVARHAGGSAIVEGSGRALRFGGQAEVTLPPGARLVSDPVDIPLPALGEVAVSLYLPQPSQPAGFHFDARQVAYVADGDLTSAARMPEAATPWSTRVYVSELIVETPQPPVTVVAFGDSLTDGNGSTPGANTRWPDALAERFAGRHVAVLNAGISGGRLLKDGMGRAGIERAGRDVFAQPGVRAVVVLLGTNDIGWPGGPFAPGEPAVRAEQLIQGFLQLIEMAHAHNVRIMAGTIAPTERALEGTPLEGHYAPAKDQVRQAVNRWIRESGAFDAVVDFDALLRDPAHPSRLEASMDSGDHLHPGDAGYKAMAAAIDLDALLGTSVPR</sequence>
<dbReference type="InterPro" id="IPR036514">
    <property type="entry name" value="SGNH_hydro_sf"/>
</dbReference>
<proteinExistence type="predicted"/>
<dbReference type="EMBL" id="LR743507">
    <property type="protein sequence ID" value="CAA2104025.1"/>
    <property type="molecule type" value="Genomic_DNA"/>
</dbReference>
<feature type="domain" description="SGNH hydrolase-type esterase" evidence="2">
    <location>
        <begin position="215"/>
        <end position="411"/>
    </location>
</feature>
<evidence type="ECO:0000259" key="2">
    <source>
        <dbReference type="Pfam" id="PF13472"/>
    </source>
</evidence>